<evidence type="ECO:0000313" key="2">
    <source>
        <dbReference type="Proteomes" id="UP001253193"/>
    </source>
</evidence>
<protein>
    <submittedName>
        <fullName evidence="1">Uncharacterized protein</fullName>
    </submittedName>
</protein>
<dbReference type="AlphaFoldDB" id="A0AAW8Q139"/>
<name>A0AAW8Q139_VIBPH</name>
<dbReference type="EMBL" id="JAUHGG010000003">
    <property type="protein sequence ID" value="MDS1820995.1"/>
    <property type="molecule type" value="Genomic_DNA"/>
</dbReference>
<evidence type="ECO:0000313" key="1">
    <source>
        <dbReference type="EMBL" id="MDS1820995.1"/>
    </source>
</evidence>
<organism evidence="1 2">
    <name type="scientific">Vibrio parahaemolyticus</name>
    <dbReference type="NCBI Taxonomy" id="670"/>
    <lineage>
        <taxon>Bacteria</taxon>
        <taxon>Pseudomonadati</taxon>
        <taxon>Pseudomonadota</taxon>
        <taxon>Gammaproteobacteria</taxon>
        <taxon>Vibrionales</taxon>
        <taxon>Vibrionaceae</taxon>
        <taxon>Vibrio</taxon>
    </lineage>
</organism>
<dbReference type="Proteomes" id="UP001253193">
    <property type="component" value="Unassembled WGS sequence"/>
</dbReference>
<accession>A0AAW8Q139</accession>
<comment type="caution">
    <text evidence="1">The sequence shown here is derived from an EMBL/GenBank/DDBJ whole genome shotgun (WGS) entry which is preliminary data.</text>
</comment>
<sequence>MINPTENKIFTFSTGRFYDFDQVLEFVFVESEGDDHFYYVEDKSRVMFFSVKVEITNPEQETEASLGRKVLKEYDSGAYNKVSWEVGMKGKEIFNKLAISN</sequence>
<gene>
    <name evidence="1" type="ORF">QX249_10025</name>
</gene>
<reference evidence="1" key="1">
    <citation type="submission" date="2023-06" db="EMBL/GenBank/DDBJ databases">
        <title>Genomic Diversity of Vibrio spp. and Metagenomic Analysis of Pathogens in Florida Gulf Coastal Waters Following Hurricane Ian.</title>
        <authorList>
            <person name="Brumfield K.D."/>
        </authorList>
    </citation>
    <scope>NUCLEOTIDE SEQUENCE</scope>
    <source>
        <strain evidence="1">WBS2B-138</strain>
    </source>
</reference>
<dbReference type="RefSeq" id="WP_311019786.1">
    <property type="nucleotide sequence ID" value="NZ_JAUHGG010000003.1"/>
</dbReference>
<proteinExistence type="predicted"/>